<comment type="caution">
    <text evidence="2">The sequence shown here is derived from an EMBL/GenBank/DDBJ whole genome shotgun (WGS) entry which is preliminary data.</text>
</comment>
<dbReference type="SUPFAM" id="SSF51556">
    <property type="entry name" value="Metallo-dependent hydrolases"/>
    <property type="match status" value="1"/>
</dbReference>
<dbReference type="Gene3D" id="3.10.310.70">
    <property type="match status" value="1"/>
</dbReference>
<dbReference type="SUPFAM" id="SSF51338">
    <property type="entry name" value="Composite domain of metallo-dependent hydrolases"/>
    <property type="match status" value="1"/>
</dbReference>
<dbReference type="OrthoDB" id="9767366at2"/>
<proteinExistence type="predicted"/>
<evidence type="ECO:0000259" key="1">
    <source>
        <dbReference type="Pfam" id="PF07969"/>
    </source>
</evidence>
<feature type="domain" description="Amidohydrolase 3" evidence="1">
    <location>
        <begin position="49"/>
        <end position="515"/>
    </location>
</feature>
<name>A0A433RSL0_9BACL</name>
<dbReference type="InterPro" id="IPR013108">
    <property type="entry name" value="Amidohydro_3"/>
</dbReference>
<keyword evidence="3" id="KW-1185">Reference proteome</keyword>
<accession>A0A433RSL0</accession>
<dbReference type="InterPro" id="IPR032466">
    <property type="entry name" value="Metal_Hydrolase"/>
</dbReference>
<dbReference type="EMBL" id="JTFC01000031">
    <property type="protein sequence ID" value="RUS55150.1"/>
    <property type="molecule type" value="Genomic_DNA"/>
</dbReference>
<organism evidence="2 3">
    <name type="scientific">Candidatus Kurthia intestinigallinarum</name>
    <dbReference type="NCBI Taxonomy" id="1562256"/>
    <lineage>
        <taxon>Bacteria</taxon>
        <taxon>Bacillati</taxon>
        <taxon>Bacillota</taxon>
        <taxon>Bacilli</taxon>
        <taxon>Bacillales</taxon>
        <taxon>Caryophanaceae</taxon>
        <taxon>Kurthia</taxon>
    </lineage>
</organism>
<gene>
    <name evidence="2" type="ORF">QI30_09345</name>
</gene>
<dbReference type="InterPro" id="IPR011059">
    <property type="entry name" value="Metal-dep_hydrolase_composite"/>
</dbReference>
<dbReference type="Proteomes" id="UP000288623">
    <property type="component" value="Unassembled WGS sequence"/>
</dbReference>
<dbReference type="Pfam" id="PF07969">
    <property type="entry name" value="Amidohydro_3"/>
    <property type="match status" value="1"/>
</dbReference>
<evidence type="ECO:0000313" key="3">
    <source>
        <dbReference type="Proteomes" id="UP000288623"/>
    </source>
</evidence>
<dbReference type="CDD" id="cd01300">
    <property type="entry name" value="YtcJ_like"/>
    <property type="match status" value="1"/>
</dbReference>
<dbReference type="InterPro" id="IPR033932">
    <property type="entry name" value="YtcJ-like"/>
</dbReference>
<sequence>MKTLWYGGTIYTMIGEGDTTEAVLTDGDKIIQTGTYEQLAPFAEQQQFLNGAVMYPGFIDSHIHLIGYGELLLKRRVHHVTTAAQFLEEVRDEASKLDGTEWMYIDMWDENRMDRIPSIDELDALYSGPMLLRRVCRHVCLTNHAGLEKLKVTKQSEDPVGGAYGRDEHGNLNGLLYENANDALLDLASANIPEEQLDEMIRLAIDDLVAHGITGVHSEDLGYFGHYTKSFGAYNRVIGKERYFRAHMLRNHRVFEEMITDGVTFDNPFLEPGAMKIFADGSFGGNTAYLNAPYEGTKTTGIQIHSDEEMASWIALARSHNTAVAVHAIGDGAIEQVITALEQVPAVEMRDRYIHGSLCTPVQIQRLAALNIIVDAQPLFLLSDMPWVAERLGEERSHYLYPWKEFLRAGIVLGAGTDAPIERISPFETIWAGVTRKKVGGEVYQPSQCLSRYEMLHMYTVGSAYTGNQETYRGHIAPNYDADFTILDRDLLHCTEEEILSTAVMKTVVAGKIVYEQKS</sequence>
<evidence type="ECO:0000313" key="2">
    <source>
        <dbReference type="EMBL" id="RUS55150.1"/>
    </source>
</evidence>
<protein>
    <submittedName>
        <fullName evidence="2">Amidohydrolase</fullName>
    </submittedName>
</protein>
<dbReference type="GO" id="GO:0016810">
    <property type="term" value="F:hydrolase activity, acting on carbon-nitrogen (but not peptide) bonds"/>
    <property type="evidence" value="ECO:0007669"/>
    <property type="project" value="InterPro"/>
</dbReference>
<dbReference type="RefSeq" id="WP_020189657.1">
    <property type="nucleotide sequence ID" value="NZ_JTFC01000031.1"/>
</dbReference>
<dbReference type="PANTHER" id="PTHR22642">
    <property type="entry name" value="IMIDAZOLONEPROPIONASE"/>
    <property type="match status" value="1"/>
</dbReference>
<dbReference type="AlphaFoldDB" id="A0A433RSL0"/>
<keyword evidence="2" id="KW-0378">Hydrolase</keyword>
<dbReference type="PANTHER" id="PTHR22642:SF2">
    <property type="entry name" value="PROTEIN LONG AFTER FAR-RED 3"/>
    <property type="match status" value="1"/>
</dbReference>
<reference evidence="2 3" key="1">
    <citation type="submission" date="2014-11" db="EMBL/GenBank/DDBJ databases">
        <title>Genome sequence and analysis of novel Kurthia sp.</title>
        <authorList>
            <person name="Lawson J.N."/>
            <person name="Gonzalez J.E."/>
            <person name="Rinauldi L."/>
            <person name="Xuan Z."/>
            <person name="Firman A."/>
            <person name="Shaddox L."/>
            <person name="Trudeau A."/>
            <person name="Shah S."/>
            <person name="Reiman D."/>
        </authorList>
    </citation>
    <scope>NUCLEOTIDE SEQUENCE [LARGE SCALE GENOMIC DNA]</scope>
    <source>
        <strain evidence="2 3">3B1D</strain>
    </source>
</reference>
<dbReference type="Gene3D" id="2.30.40.10">
    <property type="entry name" value="Urease, subunit C, domain 1"/>
    <property type="match status" value="1"/>
</dbReference>
<dbReference type="Gene3D" id="3.20.20.140">
    <property type="entry name" value="Metal-dependent hydrolases"/>
    <property type="match status" value="1"/>
</dbReference>